<keyword evidence="2" id="KW-1185">Reference proteome</keyword>
<gene>
    <name evidence="1" type="ORF">VSU01S_29050</name>
</gene>
<evidence type="ECO:0000313" key="2">
    <source>
        <dbReference type="Proteomes" id="UP000321113"/>
    </source>
</evidence>
<sequence length="82" mass="9700">MYSKQSKEYRSNGIYYIEGQLFYSIWAFKTQFPTRTKNNEQMNIQDTSELEKVTRNESCIPDFGNLQLVKIFPLLALQAFYA</sequence>
<comment type="caution">
    <text evidence="1">The sequence shown here is derived from an EMBL/GenBank/DDBJ whole genome shotgun (WGS) entry which is preliminary data.</text>
</comment>
<proteinExistence type="predicted"/>
<organism evidence="1 2">
    <name type="scientific">Vibrio superstes NBRC 103154</name>
    <dbReference type="NCBI Taxonomy" id="1219062"/>
    <lineage>
        <taxon>Bacteria</taxon>
        <taxon>Pseudomonadati</taxon>
        <taxon>Pseudomonadota</taxon>
        <taxon>Gammaproteobacteria</taxon>
        <taxon>Vibrionales</taxon>
        <taxon>Vibrionaceae</taxon>
        <taxon>Vibrio</taxon>
    </lineage>
</organism>
<accession>A0A511QTJ1</accession>
<dbReference type="AlphaFoldDB" id="A0A511QTJ1"/>
<dbReference type="Proteomes" id="UP000321113">
    <property type="component" value="Unassembled WGS sequence"/>
</dbReference>
<dbReference type="EMBL" id="BJXK01000012">
    <property type="protein sequence ID" value="GEM80660.1"/>
    <property type="molecule type" value="Genomic_DNA"/>
</dbReference>
<dbReference type="RefSeq" id="WP_119010456.1">
    <property type="nucleotide sequence ID" value="NZ_BJXK01000012.1"/>
</dbReference>
<evidence type="ECO:0000313" key="1">
    <source>
        <dbReference type="EMBL" id="GEM80660.1"/>
    </source>
</evidence>
<protein>
    <submittedName>
        <fullName evidence="1">Uncharacterized protein</fullName>
    </submittedName>
</protein>
<name>A0A511QTJ1_9VIBR</name>
<reference evidence="1 2" key="1">
    <citation type="submission" date="2019-07" db="EMBL/GenBank/DDBJ databases">
        <title>Whole genome shotgun sequence of Vibrio superstes NBRC 103154.</title>
        <authorList>
            <person name="Hosoyama A."/>
            <person name="Uohara A."/>
            <person name="Ohji S."/>
            <person name="Ichikawa N."/>
        </authorList>
    </citation>
    <scope>NUCLEOTIDE SEQUENCE [LARGE SCALE GENOMIC DNA]</scope>
    <source>
        <strain evidence="1 2">NBRC 103154</strain>
    </source>
</reference>